<dbReference type="SUPFAM" id="SSF46689">
    <property type="entry name" value="Homeodomain-like"/>
    <property type="match status" value="1"/>
</dbReference>
<dbReference type="Pfam" id="PF00440">
    <property type="entry name" value="TetR_N"/>
    <property type="match status" value="1"/>
</dbReference>
<keyword evidence="7" id="KW-1185">Reference proteome</keyword>
<evidence type="ECO:0000259" key="5">
    <source>
        <dbReference type="PROSITE" id="PS50977"/>
    </source>
</evidence>
<sequence length="195" mass="21245">MRITSERLRADARGNRDQILNAALDAFRDHGTDVPMKNIADRAGVGVGTLYRRFPDRDALIVGVSHAHLTRLAEMAAAARDEEPTAWAGLTRFLAECLELRLGALASAIEPTLHRAIKAHAALFEVRDRISEYVDEMITQARADGDLRADIAADDVKLLMTLQVHSGPGDPDPEAAARVLRIVLDGLRPQPNSAV</sequence>
<keyword evidence="1" id="KW-0805">Transcription regulation</keyword>
<dbReference type="Pfam" id="PF21597">
    <property type="entry name" value="TetR_C_43"/>
    <property type="match status" value="1"/>
</dbReference>
<evidence type="ECO:0000313" key="7">
    <source>
        <dbReference type="Proteomes" id="UP000683310"/>
    </source>
</evidence>
<dbReference type="SUPFAM" id="SSF48498">
    <property type="entry name" value="Tetracyclin repressor-like, C-terminal domain"/>
    <property type="match status" value="1"/>
</dbReference>
<feature type="DNA-binding region" description="H-T-H motif" evidence="4">
    <location>
        <begin position="35"/>
        <end position="54"/>
    </location>
</feature>
<evidence type="ECO:0000256" key="1">
    <source>
        <dbReference type="ARBA" id="ARBA00023015"/>
    </source>
</evidence>
<dbReference type="PROSITE" id="PS50977">
    <property type="entry name" value="HTH_TETR_2"/>
    <property type="match status" value="1"/>
</dbReference>
<dbReference type="PRINTS" id="PR00455">
    <property type="entry name" value="HTHTETR"/>
</dbReference>
<evidence type="ECO:0000256" key="3">
    <source>
        <dbReference type="ARBA" id="ARBA00023163"/>
    </source>
</evidence>
<keyword evidence="2 4" id="KW-0238">DNA-binding</keyword>
<organism evidence="6 7">
    <name type="scientific">Nocardia tengchongensis</name>
    <dbReference type="NCBI Taxonomy" id="2055889"/>
    <lineage>
        <taxon>Bacteria</taxon>
        <taxon>Bacillati</taxon>
        <taxon>Actinomycetota</taxon>
        <taxon>Actinomycetes</taxon>
        <taxon>Mycobacteriales</taxon>
        <taxon>Nocardiaceae</taxon>
        <taxon>Nocardia</taxon>
    </lineage>
</organism>
<evidence type="ECO:0000313" key="6">
    <source>
        <dbReference type="EMBL" id="QVI19320.1"/>
    </source>
</evidence>
<dbReference type="Gene3D" id="1.10.357.10">
    <property type="entry name" value="Tetracycline Repressor, domain 2"/>
    <property type="match status" value="1"/>
</dbReference>
<keyword evidence="3" id="KW-0804">Transcription</keyword>
<dbReference type="InterPro" id="IPR001647">
    <property type="entry name" value="HTH_TetR"/>
</dbReference>
<dbReference type="InterPro" id="IPR036271">
    <property type="entry name" value="Tet_transcr_reg_TetR-rel_C_sf"/>
</dbReference>
<dbReference type="EMBL" id="CP074371">
    <property type="protein sequence ID" value="QVI19320.1"/>
    <property type="molecule type" value="Genomic_DNA"/>
</dbReference>
<dbReference type="PANTHER" id="PTHR30055">
    <property type="entry name" value="HTH-TYPE TRANSCRIPTIONAL REGULATOR RUTR"/>
    <property type="match status" value="1"/>
</dbReference>
<dbReference type="InterPro" id="IPR009057">
    <property type="entry name" value="Homeodomain-like_sf"/>
</dbReference>
<evidence type="ECO:0000256" key="2">
    <source>
        <dbReference type="ARBA" id="ARBA00023125"/>
    </source>
</evidence>
<gene>
    <name evidence="6" type="ORF">KHQ06_23200</name>
</gene>
<feature type="domain" description="HTH tetR-type" evidence="5">
    <location>
        <begin position="13"/>
        <end position="72"/>
    </location>
</feature>
<dbReference type="InterPro" id="IPR049445">
    <property type="entry name" value="TetR_SbtR-like_C"/>
</dbReference>
<dbReference type="Proteomes" id="UP000683310">
    <property type="component" value="Chromosome"/>
</dbReference>
<dbReference type="InterPro" id="IPR050109">
    <property type="entry name" value="HTH-type_TetR-like_transc_reg"/>
</dbReference>
<reference evidence="6 7" key="1">
    <citation type="submission" date="2021-04" db="EMBL/GenBank/DDBJ databases">
        <title>Nocardia tengchongensis.</title>
        <authorList>
            <person name="Zhuang k."/>
            <person name="Ran Y."/>
            <person name="Li W."/>
        </authorList>
    </citation>
    <scope>NUCLEOTIDE SEQUENCE [LARGE SCALE GENOMIC DNA]</scope>
    <source>
        <strain evidence="6 7">CFH S0057</strain>
    </source>
</reference>
<accession>A0ABX8CLC6</accession>
<evidence type="ECO:0000256" key="4">
    <source>
        <dbReference type="PROSITE-ProRule" id="PRU00335"/>
    </source>
</evidence>
<dbReference type="RefSeq" id="WP_213555353.1">
    <property type="nucleotide sequence ID" value="NZ_JBHZDI010000075.1"/>
</dbReference>
<dbReference type="PANTHER" id="PTHR30055:SF234">
    <property type="entry name" value="HTH-TYPE TRANSCRIPTIONAL REGULATOR BETI"/>
    <property type="match status" value="1"/>
</dbReference>
<proteinExistence type="predicted"/>
<protein>
    <submittedName>
        <fullName evidence="6">TetR/AcrR family transcriptional regulator</fullName>
    </submittedName>
</protein>
<name>A0ABX8CLC6_9NOCA</name>